<keyword evidence="12" id="KW-1185">Reference proteome</keyword>
<dbReference type="GO" id="GO:0140818">
    <property type="term" value="F:mRNA 5'-triphosphate monophosphatase activity"/>
    <property type="evidence" value="ECO:0007669"/>
    <property type="project" value="UniProtKB-EC"/>
</dbReference>
<dbReference type="InterPro" id="IPR040343">
    <property type="entry name" value="Cet1/Ctl1"/>
</dbReference>
<feature type="compositionally biased region" description="Basic and acidic residues" evidence="9">
    <location>
        <begin position="1"/>
        <end position="12"/>
    </location>
</feature>
<evidence type="ECO:0000256" key="3">
    <source>
        <dbReference type="ARBA" id="ARBA00006345"/>
    </source>
</evidence>
<protein>
    <recommendedName>
        <fullName evidence="8">mRNA-capping enzyme subunit beta</fullName>
        <ecNumber evidence="8">3.6.1.74</ecNumber>
    </recommendedName>
    <alternativeName>
        <fullName evidence="8">mRNA 5'-phosphatase</fullName>
    </alternativeName>
    <alternativeName>
        <fullName evidence="8">mRNA 5'-triphosphate monophosphatase</fullName>
    </alternativeName>
</protein>
<sequence>MDIKSLIDRPTAEETASSSATSSPVIESRRHTVSSLLNDDGEAEAIKAAAERREEELRQEQHEEEQEQSERRPQQEEPATPEKKKPEKEEDKEKQRRRDKPRRYKTPPIWAQSWKQFSRRFGASRNVVAQPSAVAVADADGSGGAGGVGGERLFSTITGVVPFEDLSRKVTEWLYGNLDQLETDARQHVEVELKLGTICDKATEKRLQMPVVTETILRSDYARADTFFQACMSDAQFNNANGFLDELAGKRPPTVTRQLSKTRDSIYAARGPGKTRVTFNEGTGATERVIKTRIADLMIFSPGDLLDIRISISTETPAQPSAAENGNPATVRHKNRQTYVHSTGQVDLTSVVTGSANRATKELEVELDAAQLVCFFDAYKSGADPQAMDKFEDFIRSGVDNTRIIARRISR</sequence>
<comment type="catalytic activity">
    <reaction evidence="7">
        <text>a 5'-end triphospho-ribonucleoside in mRNA + H2O = a 5'-end diphospho-ribonucleoside in mRNA + phosphate + H(+)</text>
        <dbReference type="Rhea" id="RHEA:67004"/>
        <dbReference type="Rhea" id="RHEA-COMP:17164"/>
        <dbReference type="Rhea" id="RHEA-COMP:17165"/>
        <dbReference type="ChEBI" id="CHEBI:15377"/>
        <dbReference type="ChEBI" id="CHEBI:15378"/>
        <dbReference type="ChEBI" id="CHEBI:43474"/>
        <dbReference type="ChEBI" id="CHEBI:167616"/>
        <dbReference type="ChEBI" id="CHEBI:167618"/>
        <dbReference type="EC" id="3.6.1.74"/>
    </reaction>
    <physiologicalReaction direction="left-to-right" evidence="7">
        <dbReference type="Rhea" id="RHEA:67005"/>
    </physiologicalReaction>
</comment>
<evidence type="ECO:0000256" key="7">
    <source>
        <dbReference type="ARBA" id="ARBA00047740"/>
    </source>
</evidence>
<dbReference type="VEuPathDB" id="FungiDB:TRICI_004742"/>
<feature type="region of interest" description="Disordered" evidence="9">
    <location>
        <begin position="1"/>
        <end position="109"/>
    </location>
</feature>
<keyword evidence="6 8" id="KW-0539">Nucleus</keyword>
<dbReference type="PANTHER" id="PTHR28118">
    <property type="entry name" value="POLYNUCLEOTIDE 5'-TRIPHOSPHATASE-RELATED"/>
    <property type="match status" value="1"/>
</dbReference>
<dbReference type="AlphaFoldDB" id="A0A642UZG7"/>
<dbReference type="EC" id="3.6.1.74" evidence="8"/>
<comment type="function">
    <text evidence="8">First step of mRNA capping. Converts the 5'-triphosphate end of a nascent mRNA chain into a diphosphate end.</text>
</comment>
<evidence type="ECO:0000313" key="12">
    <source>
        <dbReference type="Proteomes" id="UP000761534"/>
    </source>
</evidence>
<feature type="domain" description="mRNA triphosphatase Cet1-like" evidence="10">
    <location>
        <begin position="164"/>
        <end position="367"/>
    </location>
</feature>
<keyword evidence="4 8" id="KW-0507">mRNA processing</keyword>
<feature type="compositionally biased region" description="Low complexity" evidence="9">
    <location>
        <begin position="13"/>
        <end position="23"/>
    </location>
</feature>
<dbReference type="Proteomes" id="UP000761534">
    <property type="component" value="Unassembled WGS sequence"/>
</dbReference>
<evidence type="ECO:0000313" key="11">
    <source>
        <dbReference type="EMBL" id="KAA8908773.1"/>
    </source>
</evidence>
<dbReference type="SUPFAM" id="SSF55154">
    <property type="entry name" value="CYTH-like phosphatases"/>
    <property type="match status" value="1"/>
</dbReference>
<evidence type="ECO:0000256" key="4">
    <source>
        <dbReference type="ARBA" id="ARBA00022664"/>
    </source>
</evidence>
<evidence type="ECO:0000256" key="1">
    <source>
        <dbReference type="ARBA" id="ARBA00001946"/>
    </source>
</evidence>
<feature type="compositionally biased region" description="Basic and acidic residues" evidence="9">
    <location>
        <begin position="49"/>
        <end position="61"/>
    </location>
</feature>
<evidence type="ECO:0000256" key="8">
    <source>
        <dbReference type="RuleBase" id="RU367053"/>
    </source>
</evidence>
<dbReference type="GO" id="GO:0004651">
    <property type="term" value="F:polynucleotide 5'-phosphatase activity"/>
    <property type="evidence" value="ECO:0007669"/>
    <property type="project" value="UniProtKB-UniRule"/>
</dbReference>
<keyword evidence="5 8" id="KW-0378">Hydrolase</keyword>
<organism evidence="11 12">
    <name type="scientific">Trichomonascus ciferrii</name>
    <dbReference type="NCBI Taxonomy" id="44093"/>
    <lineage>
        <taxon>Eukaryota</taxon>
        <taxon>Fungi</taxon>
        <taxon>Dikarya</taxon>
        <taxon>Ascomycota</taxon>
        <taxon>Saccharomycotina</taxon>
        <taxon>Dipodascomycetes</taxon>
        <taxon>Dipodascales</taxon>
        <taxon>Trichomonascaceae</taxon>
        <taxon>Trichomonascus</taxon>
        <taxon>Trichomonascus ciferrii complex</taxon>
    </lineage>
</organism>
<reference evidence="11" key="1">
    <citation type="journal article" date="2019" name="G3 (Bethesda)">
        <title>Genome Assemblies of Two Rare Opportunistic Yeast Pathogens: Diutina rugosa (syn. Candida rugosa) and Trichomonascus ciferrii (syn. Candida ciferrii).</title>
        <authorList>
            <person name="Mixao V."/>
            <person name="Saus E."/>
            <person name="Hansen A.P."/>
            <person name="Lass-Florl C."/>
            <person name="Gabaldon T."/>
        </authorList>
    </citation>
    <scope>NUCLEOTIDE SEQUENCE</scope>
    <source>
        <strain evidence="11">CBS 4856</strain>
    </source>
</reference>
<dbReference type="EMBL" id="SWFS01000358">
    <property type="protein sequence ID" value="KAA8908773.1"/>
    <property type="molecule type" value="Genomic_DNA"/>
</dbReference>
<evidence type="ECO:0000256" key="5">
    <source>
        <dbReference type="ARBA" id="ARBA00022801"/>
    </source>
</evidence>
<dbReference type="PANTHER" id="PTHR28118:SF1">
    <property type="entry name" value="POLYNUCLEOTIDE 5'-TRIPHOSPHATASE CTL1-RELATED"/>
    <property type="match status" value="1"/>
</dbReference>
<dbReference type="OrthoDB" id="272147at2759"/>
<comment type="similarity">
    <text evidence="3 8">Belongs to the fungal TPase family.</text>
</comment>
<evidence type="ECO:0000256" key="6">
    <source>
        <dbReference type="ARBA" id="ARBA00023242"/>
    </source>
</evidence>
<name>A0A642UZG7_9ASCO</name>
<dbReference type="CDD" id="cd07470">
    <property type="entry name" value="CYTH-like_mRNA_RTPase"/>
    <property type="match status" value="1"/>
</dbReference>
<gene>
    <name evidence="11" type="ORF">TRICI_004742</name>
</gene>
<keyword evidence="8" id="KW-0506">mRNA capping</keyword>
<dbReference type="Gene3D" id="3.20.100.10">
    <property type="entry name" value="mRNA triphosphatase Cet1-like"/>
    <property type="match status" value="1"/>
</dbReference>
<proteinExistence type="inferred from homology"/>
<comment type="caution">
    <text evidence="11">The sequence shown here is derived from an EMBL/GenBank/DDBJ whole genome shotgun (WGS) entry which is preliminary data.</text>
</comment>
<dbReference type="GO" id="GO:0031533">
    <property type="term" value="C:mRNA capping enzyme complex"/>
    <property type="evidence" value="ECO:0007669"/>
    <property type="project" value="UniProtKB-UniRule"/>
</dbReference>
<accession>A0A642UZG7</accession>
<comment type="subcellular location">
    <subcellularLocation>
        <location evidence="2 8">Nucleus</location>
    </subcellularLocation>
</comment>
<dbReference type="InterPro" id="IPR037009">
    <property type="entry name" value="mRNA_triPase_Cet1_sf"/>
</dbReference>
<comment type="cofactor">
    <cofactor evidence="1 8">
        <name>Mg(2+)</name>
        <dbReference type="ChEBI" id="CHEBI:18420"/>
    </cofactor>
</comment>
<evidence type="ECO:0000259" key="10">
    <source>
        <dbReference type="Pfam" id="PF02940"/>
    </source>
</evidence>
<comment type="subunit">
    <text evidence="8">Heterodimer. The mRNA-capping enzyme is composed of two separate chains alpha and beta, respectively a mRNA guanylyltransferase and an mRNA 5'-triphosphate monophosphatase.</text>
</comment>
<dbReference type="InterPro" id="IPR033469">
    <property type="entry name" value="CYTH-like_dom_sf"/>
</dbReference>
<dbReference type="Pfam" id="PF02940">
    <property type="entry name" value="mRNA_triPase"/>
    <property type="match status" value="1"/>
</dbReference>
<dbReference type="InterPro" id="IPR004206">
    <property type="entry name" value="mRNA_triPase_Cet1"/>
</dbReference>
<dbReference type="GO" id="GO:0006370">
    <property type="term" value="P:7-methylguanosine mRNA capping"/>
    <property type="evidence" value="ECO:0007669"/>
    <property type="project" value="UniProtKB-UniRule"/>
</dbReference>
<evidence type="ECO:0000256" key="2">
    <source>
        <dbReference type="ARBA" id="ARBA00004123"/>
    </source>
</evidence>
<evidence type="ECO:0000256" key="9">
    <source>
        <dbReference type="SAM" id="MobiDB-lite"/>
    </source>
</evidence>
<feature type="compositionally biased region" description="Basic and acidic residues" evidence="9">
    <location>
        <begin position="68"/>
        <end position="96"/>
    </location>
</feature>